<gene>
    <name evidence="2" type="ORF">QR674_10130</name>
</gene>
<accession>A0ABU3WH19</accession>
<sequence>MDRASSFIKQSSQAGFTIIELMTAVAVLAVIAMMAVPSMFSVLEKQRFHSKERELIMVLTEAKSKAILKKTDVRVDLDSPVGNSETEMNWYAGGGNLTLTIQSLAEDATTGTFSGTEINYDRNGRVDLVQDALITVCNTKLKIKKQLVLTHLGTVYTKPEGTC</sequence>
<name>A0ABU3WH19_9GAMM</name>
<keyword evidence="3" id="KW-1185">Reference proteome</keyword>
<dbReference type="Proteomes" id="UP001278188">
    <property type="component" value="Unassembled WGS sequence"/>
</dbReference>
<evidence type="ECO:0000313" key="2">
    <source>
        <dbReference type="EMBL" id="MDV2469343.1"/>
    </source>
</evidence>
<comment type="caution">
    <text evidence="2">The sequence shown here is derived from an EMBL/GenBank/DDBJ whole genome shotgun (WGS) entry which is preliminary data.</text>
</comment>
<evidence type="ECO:0000313" key="3">
    <source>
        <dbReference type="Proteomes" id="UP001278188"/>
    </source>
</evidence>
<dbReference type="SUPFAM" id="SSF54523">
    <property type="entry name" value="Pili subunits"/>
    <property type="match status" value="1"/>
</dbReference>
<keyword evidence="1" id="KW-0812">Transmembrane</keyword>
<evidence type="ECO:0000256" key="1">
    <source>
        <dbReference type="SAM" id="Phobius"/>
    </source>
</evidence>
<dbReference type="Pfam" id="PF07963">
    <property type="entry name" value="N_methyl"/>
    <property type="match status" value="1"/>
</dbReference>
<dbReference type="InterPro" id="IPR045584">
    <property type="entry name" value="Pilin-like"/>
</dbReference>
<proteinExistence type="predicted"/>
<dbReference type="RefSeq" id="WP_317084003.1">
    <property type="nucleotide sequence ID" value="NZ_JASVDY010000003.1"/>
</dbReference>
<dbReference type="InterPro" id="IPR012902">
    <property type="entry name" value="N_methyl_site"/>
</dbReference>
<dbReference type="NCBIfam" id="TIGR02532">
    <property type="entry name" value="IV_pilin_GFxxxE"/>
    <property type="match status" value="1"/>
</dbReference>
<keyword evidence="1" id="KW-0472">Membrane</keyword>
<dbReference type="Gene3D" id="3.30.700.10">
    <property type="entry name" value="Glycoprotein, Type 4 Pilin"/>
    <property type="match status" value="1"/>
</dbReference>
<feature type="transmembrane region" description="Helical" evidence="1">
    <location>
        <begin position="21"/>
        <end position="43"/>
    </location>
</feature>
<reference evidence="2 3" key="1">
    <citation type="submission" date="2023-06" db="EMBL/GenBank/DDBJ databases">
        <title>Genomic Analysis of Acinetobacter Strains Recovered from South Australian Aquatic Samples provides Insights into the Circulation of Antibiotic Resistance determinants in the Environment.</title>
        <authorList>
            <person name="Tobin L."/>
            <person name="Jarocki V.M."/>
            <person name="Kenyon J."/>
            <person name="Drigo B."/>
            <person name="Donner E."/>
            <person name="Djordjevic S.P."/>
            <person name="Hamidian M."/>
        </authorList>
    </citation>
    <scope>NUCLEOTIDE SEQUENCE [LARGE SCALE GENOMIC DNA]</scope>
    <source>
        <strain evidence="2 3">SAAc652</strain>
    </source>
</reference>
<keyword evidence="1" id="KW-1133">Transmembrane helix</keyword>
<organism evidence="2 3">
    <name type="scientific">Acinetobacter chinensis</name>
    <dbReference type="NCBI Taxonomy" id="2004650"/>
    <lineage>
        <taxon>Bacteria</taxon>
        <taxon>Pseudomonadati</taxon>
        <taxon>Pseudomonadota</taxon>
        <taxon>Gammaproteobacteria</taxon>
        <taxon>Moraxellales</taxon>
        <taxon>Moraxellaceae</taxon>
        <taxon>Acinetobacter</taxon>
    </lineage>
</organism>
<protein>
    <submittedName>
        <fullName evidence="2">Prepilin-type N-terminal cleavage/methylation domain-containing protein</fullName>
    </submittedName>
</protein>
<dbReference type="EMBL" id="JASVDY010000003">
    <property type="protein sequence ID" value="MDV2469343.1"/>
    <property type="molecule type" value="Genomic_DNA"/>
</dbReference>